<proteinExistence type="predicted"/>
<reference evidence="1 2" key="1">
    <citation type="submission" date="2016-01" db="EMBL/GenBank/DDBJ databases">
        <authorList>
            <person name="Manzoor S."/>
        </authorList>
    </citation>
    <scope>NUCLEOTIDE SEQUENCE [LARGE SCALE GENOMIC DNA]</scope>
    <source>
        <strain evidence="1">Methanoculleus sp MAB1</strain>
    </source>
</reference>
<protein>
    <submittedName>
        <fullName evidence="1">Uncharacterized protein</fullName>
    </submittedName>
</protein>
<dbReference type="Proteomes" id="UP000069850">
    <property type="component" value="Chromosome 1"/>
</dbReference>
<dbReference type="AlphaFoldDB" id="A0A0X3BP08"/>
<sequence length="398" mass="43789">MLQEYDDSGVLTMKHEYSLIVLALLLAACVFIVPVTAEGWDTPSLNDSDLQDMGVVNGSPNWAGMRDLSQFSRYEPQVEVTPPSRETLKKMYPNIIFYNSSDLPMHDIDSSGQVSFNPDGSFTVIRTESDERGATAAEPTQTLPPAPGGDPLMELRGAHPNIERNAEIMEYIRTCGLSSWYERPYNATCRYVYLAPGTSCSQTLVYLNRDVNEREDHDSIVWVGLVDRGEELPVEASDPLASLSVRYPRVMENPAVEAFVREDRPERWGEVFENETTVQVYLIAENAAFRELIATVESGAVTGVTVLDERHLAINKTEALAIAGEDVSPAAQLVDIHLRPKDGRVVWMVSYTDGPAYTSIPVDAGEAPAPGEKVPGFSSATAAGALLVPATALHWRRR</sequence>
<evidence type="ECO:0000313" key="1">
    <source>
        <dbReference type="EMBL" id="CVK33669.1"/>
    </source>
</evidence>
<gene>
    <name evidence="1" type="ORF">MMAB1_2456</name>
</gene>
<dbReference type="KEGG" id="mema:MMAB1_2456"/>
<evidence type="ECO:0000313" key="2">
    <source>
        <dbReference type="Proteomes" id="UP000069850"/>
    </source>
</evidence>
<dbReference type="EMBL" id="LT158599">
    <property type="protein sequence ID" value="CVK33669.1"/>
    <property type="molecule type" value="Genomic_DNA"/>
</dbReference>
<organism evidence="1 2">
    <name type="scientific">Methanoculleus bourgensis</name>
    <dbReference type="NCBI Taxonomy" id="83986"/>
    <lineage>
        <taxon>Archaea</taxon>
        <taxon>Methanobacteriati</taxon>
        <taxon>Methanobacteriota</taxon>
        <taxon>Stenosarchaea group</taxon>
        <taxon>Methanomicrobia</taxon>
        <taxon>Methanomicrobiales</taxon>
        <taxon>Methanomicrobiaceae</taxon>
        <taxon>Methanoculleus</taxon>
    </lineage>
</organism>
<accession>A0A0X3BP08</accession>
<name>A0A0X3BP08_9EURY</name>